<accession>A0A8S1IW08</accession>
<dbReference type="AlphaFoldDB" id="A0A8S1IW08"/>
<dbReference type="EMBL" id="CAJHUC010000942">
    <property type="protein sequence ID" value="CAD7699021.1"/>
    <property type="molecule type" value="Genomic_DNA"/>
</dbReference>
<evidence type="ECO:0008006" key="3">
    <source>
        <dbReference type="Google" id="ProtNLM"/>
    </source>
</evidence>
<dbReference type="OrthoDB" id="163095at2759"/>
<keyword evidence="2" id="KW-1185">Reference proteome</keyword>
<protein>
    <recommendedName>
        <fullName evidence="3">DUF3160 domain-containing protein</fullName>
    </recommendedName>
</protein>
<proteinExistence type="predicted"/>
<comment type="caution">
    <text evidence="1">The sequence shown here is derived from an EMBL/GenBank/DDBJ whole genome shotgun (WGS) entry which is preliminary data.</text>
</comment>
<reference evidence="1" key="1">
    <citation type="submission" date="2020-12" db="EMBL/GenBank/DDBJ databases">
        <authorList>
            <person name="Iha C."/>
        </authorList>
    </citation>
    <scope>NUCLEOTIDE SEQUENCE</scope>
</reference>
<dbReference type="SMART" id="SM01325">
    <property type="entry name" value="DUF3160"/>
    <property type="match status" value="1"/>
</dbReference>
<organism evidence="1 2">
    <name type="scientific">Ostreobium quekettii</name>
    <dbReference type="NCBI Taxonomy" id="121088"/>
    <lineage>
        <taxon>Eukaryota</taxon>
        <taxon>Viridiplantae</taxon>
        <taxon>Chlorophyta</taxon>
        <taxon>core chlorophytes</taxon>
        <taxon>Ulvophyceae</taxon>
        <taxon>TCBD clade</taxon>
        <taxon>Bryopsidales</taxon>
        <taxon>Ostreobineae</taxon>
        <taxon>Ostreobiaceae</taxon>
        <taxon>Ostreobium</taxon>
    </lineage>
</organism>
<evidence type="ECO:0000313" key="1">
    <source>
        <dbReference type="EMBL" id="CAD7699021.1"/>
    </source>
</evidence>
<sequence length="782" mass="87557">MAASAVRDDPLGLQAALKAQLQAQGDISLEDFETRYPAPGSAGAYLDKVTFDVRRAKYWDLVTEDIHKHNKRAQTAVWGGTRTAAASWRRVNAKLSDEGLRHLKSDGFVVGGSRFRSFGDAFHNIYSDDLPVWVGADPMLHAWHKTYEEMLIDLEAHCLAPRLRGVLEGMRSALEAQAADLDSTALGQGMRDADWFLTVALSLLKGKEPKEVPAQAVAGRHRQIRRWGQVCTAEELAEDFGREASALGCDAAVEATLARIEKGGLACCEMFGGARDFDFSQLKPRGHYERSATLRRYFRAVMWCGRVDMRMGGEGGGGTRELGCALAMLRLLKESGQFREWEAFHDLLDDFVGDSDSMTFRQLDALLGQYCSQTGVQNVRELKRPHCLDELLALIRSSKLGEQAICSSVLESDDHSTVPVALPLAFTFMGQKFTIDSWAISNTVFDRVFYKGQKVLHTHPSCLDVCFSVFGNNSVMPHIVNKVKDSNLPYHSGLAAVREVVDALPTKAWNKNLYMLWLRVLRALSEPTVGEDFPEAMRTQAWAAKSAETQIASWSQLRHDNILYAKPSYGMICGCEYPAGYVEPRPEFWSAFQDMVKCTREITQRGWSLGAIEVKQRVQKRQTAILKKWEETLSVLHAISQKERRQEELDDAEAGFLKRIVRDQLGASGFGKYDGWYCDLFYRSQADSNKEELIVADIHTQPPDQLNPRGFVLHEGIGQPMLMTIAVNSGDDVALYVGPVFSHHEFEMEGVQRMSDSEWEMRVKNGNLPAVSDWKTYIASKG</sequence>
<dbReference type="Proteomes" id="UP000708148">
    <property type="component" value="Unassembled WGS sequence"/>
</dbReference>
<evidence type="ECO:0000313" key="2">
    <source>
        <dbReference type="Proteomes" id="UP000708148"/>
    </source>
</evidence>
<name>A0A8S1IW08_9CHLO</name>
<dbReference type="Pfam" id="PF11369">
    <property type="entry name" value="DUF3160"/>
    <property type="match status" value="1"/>
</dbReference>
<gene>
    <name evidence="1" type="ORF">OSTQU699_LOCUS4380</name>
</gene>
<dbReference type="InterPro" id="IPR022601">
    <property type="entry name" value="DUF3160"/>
</dbReference>